<dbReference type="PANTHER" id="PTHR11733:SF133">
    <property type="entry name" value="PHOSPHATE-REGULATING NEUTRAL ENDOPEPTIDASE PHEX"/>
    <property type="match status" value="1"/>
</dbReference>
<evidence type="ECO:0000313" key="2">
    <source>
        <dbReference type="EMBL" id="KAK9870256.1"/>
    </source>
</evidence>
<comment type="caution">
    <text evidence="2">The sequence shown here is derived from an EMBL/GenBank/DDBJ whole genome shotgun (WGS) entry which is preliminary data.</text>
</comment>
<name>A0AAW1TR59_9CUCU</name>
<proteinExistence type="predicted"/>
<feature type="domain" description="Peptidase M13 C-terminal" evidence="1">
    <location>
        <begin position="32"/>
        <end position="237"/>
    </location>
</feature>
<dbReference type="PROSITE" id="PS51885">
    <property type="entry name" value="NEPRILYSIN"/>
    <property type="match status" value="1"/>
</dbReference>
<evidence type="ECO:0000313" key="3">
    <source>
        <dbReference type="Proteomes" id="UP001431783"/>
    </source>
</evidence>
<keyword evidence="3" id="KW-1185">Reference proteome</keyword>
<dbReference type="Proteomes" id="UP001431783">
    <property type="component" value="Unassembled WGS sequence"/>
</dbReference>
<dbReference type="EMBL" id="JARQZJ010000002">
    <property type="protein sequence ID" value="KAK9870256.1"/>
    <property type="molecule type" value="Genomic_DNA"/>
</dbReference>
<protein>
    <recommendedName>
        <fullName evidence="1">Peptidase M13 C-terminal domain-containing protein</fullName>
    </recommendedName>
</protein>
<reference evidence="2 3" key="1">
    <citation type="submission" date="2023-03" db="EMBL/GenBank/DDBJ databases">
        <title>Genome insight into feeding habits of ladybird beetles.</title>
        <authorList>
            <person name="Li H.-S."/>
            <person name="Huang Y.-H."/>
            <person name="Pang H."/>
        </authorList>
    </citation>
    <scope>NUCLEOTIDE SEQUENCE [LARGE SCALE GENOMIC DNA]</scope>
    <source>
        <strain evidence="2">SYSU_2023b</strain>
        <tissue evidence="2">Whole body</tissue>
    </source>
</reference>
<dbReference type="PRINTS" id="PR00786">
    <property type="entry name" value="NEPRILYSIN"/>
</dbReference>
<organism evidence="2 3">
    <name type="scientific">Henosepilachna vigintioctopunctata</name>
    <dbReference type="NCBI Taxonomy" id="420089"/>
    <lineage>
        <taxon>Eukaryota</taxon>
        <taxon>Metazoa</taxon>
        <taxon>Ecdysozoa</taxon>
        <taxon>Arthropoda</taxon>
        <taxon>Hexapoda</taxon>
        <taxon>Insecta</taxon>
        <taxon>Pterygota</taxon>
        <taxon>Neoptera</taxon>
        <taxon>Endopterygota</taxon>
        <taxon>Coleoptera</taxon>
        <taxon>Polyphaga</taxon>
        <taxon>Cucujiformia</taxon>
        <taxon>Coccinelloidea</taxon>
        <taxon>Coccinellidae</taxon>
        <taxon>Epilachninae</taxon>
        <taxon>Epilachnini</taxon>
        <taxon>Henosepilachna</taxon>
    </lineage>
</organism>
<dbReference type="SUPFAM" id="SSF55486">
    <property type="entry name" value="Metalloproteases ('zincins'), catalytic domain"/>
    <property type="match status" value="1"/>
</dbReference>
<sequence length="238" mass="26954">MMSLVERTMPKILSKLRINNTREFPINPTEVNAYNSFSDNSIIVPLAFLTYPMYHLGLEVLNYGSIGSVLGHELTHGFDNNGRKRDKYGNYKQWWSNDTIQTFERKAECFVEQYDNITIEGVEGKVNGKKTLGENIADNGGLSHSFVAYKNFKKRVGSEPMLPGFEDFTLDQLFFIAFGSIWCETSIASDIADQLENDVHCPNSVRVNTAVSNSRDFARAFHCKAGARMNPAKKCKIW</sequence>
<gene>
    <name evidence="2" type="ORF">WA026_006342</name>
</gene>
<dbReference type="GO" id="GO:0004222">
    <property type="term" value="F:metalloendopeptidase activity"/>
    <property type="evidence" value="ECO:0007669"/>
    <property type="project" value="InterPro"/>
</dbReference>
<dbReference type="CDD" id="cd08662">
    <property type="entry name" value="M13"/>
    <property type="match status" value="1"/>
</dbReference>
<dbReference type="GO" id="GO:0016485">
    <property type="term" value="P:protein processing"/>
    <property type="evidence" value="ECO:0007669"/>
    <property type="project" value="TreeGrafter"/>
</dbReference>
<dbReference type="AlphaFoldDB" id="A0AAW1TR59"/>
<dbReference type="Gene3D" id="3.40.390.10">
    <property type="entry name" value="Collagenase (Catalytic Domain)"/>
    <property type="match status" value="1"/>
</dbReference>
<dbReference type="Pfam" id="PF01431">
    <property type="entry name" value="Peptidase_M13"/>
    <property type="match status" value="1"/>
</dbReference>
<dbReference type="InterPro" id="IPR024079">
    <property type="entry name" value="MetalloPept_cat_dom_sf"/>
</dbReference>
<dbReference type="PANTHER" id="PTHR11733">
    <property type="entry name" value="ZINC METALLOPROTEASE FAMILY M13 NEPRILYSIN-RELATED"/>
    <property type="match status" value="1"/>
</dbReference>
<evidence type="ECO:0000259" key="1">
    <source>
        <dbReference type="Pfam" id="PF01431"/>
    </source>
</evidence>
<dbReference type="GO" id="GO:0005886">
    <property type="term" value="C:plasma membrane"/>
    <property type="evidence" value="ECO:0007669"/>
    <property type="project" value="TreeGrafter"/>
</dbReference>
<dbReference type="InterPro" id="IPR000718">
    <property type="entry name" value="Peptidase_M13"/>
</dbReference>
<dbReference type="InterPro" id="IPR018497">
    <property type="entry name" value="Peptidase_M13_C"/>
</dbReference>
<accession>A0AAW1TR59</accession>